<dbReference type="AlphaFoldDB" id="R1G3D0"/>
<dbReference type="InterPro" id="IPR023993">
    <property type="entry name" value="TYW1_archaea"/>
</dbReference>
<keyword evidence="8" id="KW-0456">Lyase</keyword>
<keyword evidence="7" id="KW-0411">Iron-sulfur</keyword>
<dbReference type="Pfam" id="PF08608">
    <property type="entry name" value="Wyosine_form"/>
    <property type="match status" value="1"/>
</dbReference>
<sequence length="342" mass="40293">MNENIEKWKIHDLKTSKQLEKAGYGIYNHSAVEICHWTKESIINGRTCYKNKFYGIDTAGCMEMTQSVVWCTNRCIFCWRPNTKFEPYYNILPEDLVDKPEETMEKLRELRKKLLIGYYGNPKANKELLDKFIDKPTHVTFSLSGEPLLYPYVAESILYIKKNWPWIKSIFIVTTGQVPEALERLIEKNALPTQLYISFTAPNKEMYKKISVPIHKDYWERFIKSLEIASKMKTRRVARITLIKGVNDDPKYFDEWAKLIEIYNPHFVEVKSYSFLGYSRLKLKFENVPSMEDIRNFAKGLVEKLPGYEIFKEDVDSRIVLIKNRREGMDIDPIIKNVEPNV</sequence>
<dbReference type="EMBL" id="APJZ01000002">
    <property type="protein sequence ID" value="EOD42616.1"/>
    <property type="molecule type" value="Genomic_DNA"/>
</dbReference>
<comment type="catalytic activity">
    <reaction evidence="9">
        <text>N(1)-methylguanosine(37) in tRNA(Phe) + pyruvate + S-adenosyl-L-methionine = 4-demethylwyosine(37) in tRNA(Phe) + 5'-deoxyadenosine + L-methionine + CO2 + H2O</text>
        <dbReference type="Rhea" id="RHEA:36347"/>
        <dbReference type="Rhea" id="RHEA-COMP:10164"/>
        <dbReference type="Rhea" id="RHEA-COMP:10165"/>
        <dbReference type="ChEBI" id="CHEBI:15361"/>
        <dbReference type="ChEBI" id="CHEBI:15377"/>
        <dbReference type="ChEBI" id="CHEBI:16526"/>
        <dbReference type="ChEBI" id="CHEBI:17319"/>
        <dbReference type="ChEBI" id="CHEBI:57844"/>
        <dbReference type="ChEBI" id="CHEBI:59789"/>
        <dbReference type="ChEBI" id="CHEBI:64315"/>
        <dbReference type="ChEBI" id="CHEBI:73542"/>
        <dbReference type="EC" id="4.1.3.44"/>
    </reaction>
</comment>
<dbReference type="Proteomes" id="UP000053279">
    <property type="component" value="Unassembled WGS sequence"/>
</dbReference>
<dbReference type="GO" id="GO:0046872">
    <property type="term" value="F:metal ion binding"/>
    <property type="evidence" value="ECO:0007669"/>
    <property type="project" value="UniProtKB-KW"/>
</dbReference>
<keyword evidence="5" id="KW-0479">Metal-binding</keyword>
<dbReference type="InterPro" id="IPR013785">
    <property type="entry name" value="Aldolase_TIM"/>
</dbReference>
<dbReference type="SFLD" id="SFLDF00284">
    <property type="entry name" value="tRNA_wybutosine-synthesizing"/>
    <property type="match status" value="1"/>
</dbReference>
<evidence type="ECO:0000256" key="4">
    <source>
        <dbReference type="ARBA" id="ARBA00022694"/>
    </source>
</evidence>
<dbReference type="InterPro" id="IPR013917">
    <property type="entry name" value="tRNA_wybutosine-synth"/>
</dbReference>
<evidence type="ECO:0000256" key="2">
    <source>
        <dbReference type="ARBA" id="ARBA00022485"/>
    </source>
</evidence>
<evidence type="ECO:0000313" key="12">
    <source>
        <dbReference type="Proteomes" id="UP000053279"/>
    </source>
</evidence>
<dbReference type="GO" id="GO:0008033">
    <property type="term" value="P:tRNA processing"/>
    <property type="evidence" value="ECO:0007669"/>
    <property type="project" value="UniProtKB-KW"/>
</dbReference>
<dbReference type="PANTHER" id="PTHR13930">
    <property type="entry name" value="S-ADENOSYL-L-METHIONINE-DEPENDENT TRNA 4-DEMETHYLWYOSINE SYNTHASE"/>
    <property type="match status" value="1"/>
</dbReference>
<evidence type="ECO:0000256" key="7">
    <source>
        <dbReference type="ARBA" id="ARBA00023014"/>
    </source>
</evidence>
<evidence type="ECO:0000256" key="1">
    <source>
        <dbReference type="ARBA" id="ARBA00001966"/>
    </source>
</evidence>
<dbReference type="Gene3D" id="3.20.20.70">
    <property type="entry name" value="Aldolase class I"/>
    <property type="match status" value="1"/>
</dbReference>
<dbReference type="GO" id="GO:0051539">
    <property type="term" value="F:4 iron, 4 sulfur cluster binding"/>
    <property type="evidence" value="ECO:0007669"/>
    <property type="project" value="UniProtKB-KW"/>
</dbReference>
<feature type="domain" description="Radical SAM core" evidence="10">
    <location>
        <begin position="54"/>
        <end position="312"/>
    </location>
</feature>
<proteinExistence type="predicted"/>
<keyword evidence="3" id="KW-0949">S-adenosyl-L-methionine</keyword>
<organism evidence="11 12">
    <name type="scientific">Nanobsidianus stetteri</name>
    <dbReference type="NCBI Taxonomy" id="1294122"/>
    <lineage>
        <taxon>Archaea</taxon>
        <taxon>Nanobdellota</taxon>
        <taxon>Candidatus Nanoarchaeia</taxon>
        <taxon>Nanoarchaeales</taxon>
        <taxon>Nanopusillaceae</taxon>
        <taxon>Candidatus Nanobsidianus</taxon>
    </lineage>
</organism>
<evidence type="ECO:0000256" key="3">
    <source>
        <dbReference type="ARBA" id="ARBA00022691"/>
    </source>
</evidence>
<keyword evidence="6" id="KW-0408">Iron</keyword>
<dbReference type="SUPFAM" id="SSF102114">
    <property type="entry name" value="Radical SAM enzymes"/>
    <property type="match status" value="1"/>
</dbReference>
<dbReference type="SFLD" id="SFLDG01071">
    <property type="entry name" value="tRNA_wybutosine-synthesizing"/>
    <property type="match status" value="1"/>
</dbReference>
<dbReference type="PANTHER" id="PTHR13930:SF0">
    <property type="entry name" value="S-ADENOSYL-L-METHIONINE-DEPENDENT TRNA 4-DEMETHYLWYOSINE SYNTHASE TYW1-RELATED"/>
    <property type="match status" value="1"/>
</dbReference>
<dbReference type="NCBIfam" id="TIGR03972">
    <property type="entry name" value="rSAM_TYW1"/>
    <property type="match status" value="1"/>
</dbReference>
<dbReference type="InterPro" id="IPR058240">
    <property type="entry name" value="rSAM_sf"/>
</dbReference>
<evidence type="ECO:0000256" key="5">
    <source>
        <dbReference type="ARBA" id="ARBA00022723"/>
    </source>
</evidence>
<comment type="caution">
    <text evidence="11">The sequence shown here is derived from an EMBL/GenBank/DDBJ whole genome shotgun (WGS) entry which is preliminary data.</text>
</comment>
<accession>R1G3D0</accession>
<dbReference type="PATRIC" id="fig|1294122.7.peg.334"/>
<dbReference type="InterPro" id="IPR007197">
    <property type="entry name" value="rSAM"/>
</dbReference>
<evidence type="ECO:0000256" key="9">
    <source>
        <dbReference type="ARBA" id="ARBA00049466"/>
    </source>
</evidence>
<evidence type="ECO:0000313" key="11">
    <source>
        <dbReference type="EMBL" id="EOD42616.1"/>
    </source>
</evidence>
<keyword evidence="2" id="KW-0004">4Fe-4S</keyword>
<protein>
    <submittedName>
        <fullName evidence="11">Wybutosine (YW) biosynthesis enzyme, Fe-S oxidoreductase</fullName>
    </submittedName>
</protein>
<evidence type="ECO:0000259" key="10">
    <source>
        <dbReference type="PROSITE" id="PS51918"/>
    </source>
</evidence>
<dbReference type="PROSITE" id="PS51918">
    <property type="entry name" value="RADICAL_SAM"/>
    <property type="match status" value="1"/>
</dbReference>
<keyword evidence="12" id="KW-1185">Reference proteome</keyword>
<name>R1G3D0_NANST</name>
<dbReference type="InterPro" id="IPR034556">
    <property type="entry name" value="tRNA_wybutosine-synthase"/>
</dbReference>
<evidence type="ECO:0000256" key="8">
    <source>
        <dbReference type="ARBA" id="ARBA00023239"/>
    </source>
</evidence>
<dbReference type="CDD" id="cd01335">
    <property type="entry name" value="Radical_SAM"/>
    <property type="match status" value="1"/>
</dbReference>
<comment type="cofactor">
    <cofactor evidence="1">
        <name>[4Fe-4S] cluster</name>
        <dbReference type="ChEBI" id="CHEBI:49883"/>
    </cofactor>
</comment>
<reference evidence="11 12" key="1">
    <citation type="submission" date="2013-02" db="EMBL/GenBank/DDBJ databases">
        <title>Insights into archaeal evolution and symbiosis from the genomes of a Nanoarchaeon and its crenarchaeal host from Yellowstone National Park.</title>
        <authorList>
            <person name="Podar M."/>
            <person name="Makarova K.S."/>
            <person name="Graham D.E."/>
            <person name="Wolf Y.I."/>
            <person name="Koonin E.V."/>
            <person name="Reysenbach A.-L."/>
        </authorList>
    </citation>
    <scope>NUCLEOTIDE SEQUENCE [LARGE SCALE GENOMIC DNA]</scope>
</reference>
<gene>
    <name evidence="11" type="ORF">Nst1_346</name>
</gene>
<dbReference type="Pfam" id="PF04055">
    <property type="entry name" value="Radical_SAM"/>
    <property type="match status" value="1"/>
</dbReference>
<keyword evidence="4" id="KW-0819">tRNA processing</keyword>
<evidence type="ECO:0000256" key="6">
    <source>
        <dbReference type="ARBA" id="ARBA00023004"/>
    </source>
</evidence>
<dbReference type="SFLD" id="SFLDS00029">
    <property type="entry name" value="Radical_SAM"/>
    <property type="match status" value="1"/>
</dbReference>
<dbReference type="GO" id="GO:0102521">
    <property type="term" value="F:tRNA-4-demethylwyosine synthase activity"/>
    <property type="evidence" value="ECO:0007669"/>
    <property type="project" value="UniProtKB-EC"/>
</dbReference>